<name>A0A371IBP5_MUCPR</name>
<proteinExistence type="predicted"/>
<evidence type="ECO:0000313" key="2">
    <source>
        <dbReference type="EMBL" id="RDY12384.1"/>
    </source>
</evidence>
<sequence length="152" mass="16793">MPNRRTENSGGAGHSERRKSAIVIRESRVEGLSLNGSKADDSQELLSTESFGTSMSTHHILGLKKVPRNVVRQFGSYLPLVLKGELRGANPSTRGLGWANLWCTGCYANSSAGLLSWYGRTAAPREILLYTSSRTRFLNRTSIGERCKHREV</sequence>
<protein>
    <submittedName>
        <fullName evidence="2">Uncharacterized protein</fullName>
    </submittedName>
</protein>
<accession>A0A371IBP5</accession>
<evidence type="ECO:0000313" key="3">
    <source>
        <dbReference type="Proteomes" id="UP000257109"/>
    </source>
</evidence>
<reference evidence="2" key="1">
    <citation type="submission" date="2018-05" db="EMBL/GenBank/DDBJ databases">
        <title>Draft genome of Mucuna pruriens seed.</title>
        <authorList>
            <person name="Nnadi N.E."/>
            <person name="Vos R."/>
            <person name="Hasami M.H."/>
            <person name="Devisetty U.K."/>
            <person name="Aguiy J.C."/>
        </authorList>
    </citation>
    <scope>NUCLEOTIDE SEQUENCE [LARGE SCALE GENOMIC DNA]</scope>
    <source>
        <strain evidence="2">JCA_2017</strain>
    </source>
</reference>
<dbReference type="EMBL" id="QJKJ01000477">
    <property type="protein sequence ID" value="RDY12384.1"/>
    <property type="molecule type" value="Genomic_DNA"/>
</dbReference>
<dbReference type="AlphaFoldDB" id="A0A371IBP5"/>
<feature type="non-terminal residue" evidence="2">
    <location>
        <position position="1"/>
    </location>
</feature>
<evidence type="ECO:0000256" key="1">
    <source>
        <dbReference type="SAM" id="MobiDB-lite"/>
    </source>
</evidence>
<comment type="caution">
    <text evidence="2">The sequence shown here is derived from an EMBL/GenBank/DDBJ whole genome shotgun (WGS) entry which is preliminary data.</text>
</comment>
<dbReference type="Proteomes" id="UP000257109">
    <property type="component" value="Unassembled WGS sequence"/>
</dbReference>
<gene>
    <name evidence="2" type="ORF">CR513_02839</name>
</gene>
<organism evidence="2 3">
    <name type="scientific">Mucuna pruriens</name>
    <name type="common">Velvet bean</name>
    <name type="synonym">Dolichos pruriens</name>
    <dbReference type="NCBI Taxonomy" id="157652"/>
    <lineage>
        <taxon>Eukaryota</taxon>
        <taxon>Viridiplantae</taxon>
        <taxon>Streptophyta</taxon>
        <taxon>Embryophyta</taxon>
        <taxon>Tracheophyta</taxon>
        <taxon>Spermatophyta</taxon>
        <taxon>Magnoliopsida</taxon>
        <taxon>eudicotyledons</taxon>
        <taxon>Gunneridae</taxon>
        <taxon>Pentapetalae</taxon>
        <taxon>rosids</taxon>
        <taxon>fabids</taxon>
        <taxon>Fabales</taxon>
        <taxon>Fabaceae</taxon>
        <taxon>Papilionoideae</taxon>
        <taxon>50 kb inversion clade</taxon>
        <taxon>NPAAA clade</taxon>
        <taxon>indigoferoid/millettioid clade</taxon>
        <taxon>Phaseoleae</taxon>
        <taxon>Mucuna</taxon>
    </lineage>
</organism>
<feature type="region of interest" description="Disordered" evidence="1">
    <location>
        <begin position="1"/>
        <end position="22"/>
    </location>
</feature>
<keyword evidence="3" id="KW-1185">Reference proteome</keyword>
<dbReference type="OrthoDB" id="1531664at2759"/>